<accession>A0AAD7ZD08</accession>
<dbReference type="GO" id="GO:0005829">
    <property type="term" value="C:cytosol"/>
    <property type="evidence" value="ECO:0007669"/>
    <property type="project" value="UniProtKB-SubCell"/>
</dbReference>
<dbReference type="PANTHER" id="PTHR16852">
    <property type="entry name" value="GTP CYCLOHYDROLASE 1 FEEDBACK REGULATORY PROTEIN"/>
    <property type="match status" value="1"/>
</dbReference>
<dbReference type="Pfam" id="PF06399">
    <property type="entry name" value="GFRP"/>
    <property type="match status" value="1"/>
</dbReference>
<keyword evidence="5" id="KW-0963">Cytoplasm</keyword>
<reference evidence="9" key="2">
    <citation type="submission" date="2023-05" db="EMBL/GenBank/DDBJ databases">
        <authorList>
            <person name="Fouks B."/>
        </authorList>
    </citation>
    <scope>NUCLEOTIDE SEQUENCE</scope>
    <source>
        <strain evidence="9">Stay&amp;Tobe</strain>
        <tissue evidence="9">Testes</tissue>
    </source>
</reference>
<comment type="similarity">
    <text evidence="3">Belongs to the GFRP family.</text>
</comment>
<organism evidence="9 10">
    <name type="scientific">Diploptera punctata</name>
    <name type="common">Pacific beetle cockroach</name>
    <dbReference type="NCBI Taxonomy" id="6984"/>
    <lineage>
        <taxon>Eukaryota</taxon>
        <taxon>Metazoa</taxon>
        <taxon>Ecdysozoa</taxon>
        <taxon>Arthropoda</taxon>
        <taxon>Hexapoda</taxon>
        <taxon>Insecta</taxon>
        <taxon>Pterygota</taxon>
        <taxon>Neoptera</taxon>
        <taxon>Polyneoptera</taxon>
        <taxon>Dictyoptera</taxon>
        <taxon>Blattodea</taxon>
        <taxon>Blaberoidea</taxon>
        <taxon>Blaberidae</taxon>
        <taxon>Diplopterinae</taxon>
        <taxon>Diploptera</taxon>
    </lineage>
</organism>
<evidence type="ECO:0000313" key="9">
    <source>
        <dbReference type="EMBL" id="KAJ9578256.1"/>
    </source>
</evidence>
<dbReference type="AlphaFoldDB" id="A0AAD7ZD08"/>
<dbReference type="Gene3D" id="3.30.1410.10">
    <property type="entry name" value="GTP cyclohydrolase I feedback regulatory protein GFRP"/>
    <property type="match status" value="1"/>
</dbReference>
<evidence type="ECO:0000256" key="8">
    <source>
        <dbReference type="ARBA" id="ARBA00032599"/>
    </source>
</evidence>
<evidence type="ECO:0000256" key="5">
    <source>
        <dbReference type="ARBA" id="ARBA00022490"/>
    </source>
</evidence>
<reference evidence="9" key="1">
    <citation type="journal article" date="2023" name="IScience">
        <title>Live-bearing cockroach genome reveals convergent evolutionary mechanisms linked to viviparity in insects and beyond.</title>
        <authorList>
            <person name="Fouks B."/>
            <person name="Harrison M.C."/>
            <person name="Mikhailova A.A."/>
            <person name="Marchal E."/>
            <person name="English S."/>
            <person name="Carruthers M."/>
            <person name="Jennings E.C."/>
            <person name="Chiamaka E.L."/>
            <person name="Frigard R.A."/>
            <person name="Pippel M."/>
            <person name="Attardo G.M."/>
            <person name="Benoit J.B."/>
            <person name="Bornberg-Bauer E."/>
            <person name="Tobe S.S."/>
        </authorList>
    </citation>
    <scope>NUCLEOTIDE SEQUENCE</scope>
    <source>
        <strain evidence="9">Stay&amp;Tobe</strain>
    </source>
</reference>
<dbReference type="GO" id="GO:0009890">
    <property type="term" value="P:negative regulation of biosynthetic process"/>
    <property type="evidence" value="ECO:0007669"/>
    <property type="project" value="InterPro"/>
</dbReference>
<evidence type="ECO:0000256" key="2">
    <source>
        <dbReference type="ARBA" id="ARBA00004514"/>
    </source>
</evidence>
<evidence type="ECO:0000313" key="10">
    <source>
        <dbReference type="Proteomes" id="UP001233999"/>
    </source>
</evidence>
<dbReference type="PANTHER" id="PTHR16852:SF2">
    <property type="entry name" value="GTP CYCLOHYDROLASE 1 FEEDBACK REGULATORY PROTEIN"/>
    <property type="match status" value="1"/>
</dbReference>
<protein>
    <recommendedName>
        <fullName evidence="4">GTP cyclohydrolase 1 feedback regulatory protein</fullName>
    </recommendedName>
    <alternativeName>
        <fullName evidence="8">GTP cyclohydrolase I feedback regulatory protein</fullName>
    </alternativeName>
</protein>
<dbReference type="GO" id="GO:0031965">
    <property type="term" value="C:nuclear membrane"/>
    <property type="evidence" value="ECO:0007669"/>
    <property type="project" value="UniProtKB-SubCell"/>
</dbReference>
<dbReference type="GO" id="GO:0044549">
    <property type="term" value="F:GTP cyclohydrolase binding"/>
    <property type="evidence" value="ECO:0007669"/>
    <property type="project" value="TreeGrafter"/>
</dbReference>
<dbReference type="InterPro" id="IPR036717">
    <property type="entry name" value="GFRP_sf"/>
</dbReference>
<evidence type="ECO:0000256" key="1">
    <source>
        <dbReference type="ARBA" id="ARBA00004126"/>
    </source>
</evidence>
<sequence>MPYVLITTQIRLENGPTIVGDEFSNPELMSYLGAVKKIEPGNNFSVYVANLPPRLILDKLELRGYKLVENKFD</sequence>
<evidence type="ECO:0000256" key="6">
    <source>
        <dbReference type="ARBA" id="ARBA00023136"/>
    </source>
</evidence>
<dbReference type="Proteomes" id="UP001233999">
    <property type="component" value="Unassembled WGS sequence"/>
</dbReference>
<evidence type="ECO:0000256" key="3">
    <source>
        <dbReference type="ARBA" id="ARBA00007605"/>
    </source>
</evidence>
<dbReference type="InterPro" id="IPR009112">
    <property type="entry name" value="GTP_CycHdrlase_I_reg"/>
</dbReference>
<dbReference type="EMBL" id="JASPKZ010008896">
    <property type="protein sequence ID" value="KAJ9578256.1"/>
    <property type="molecule type" value="Genomic_DNA"/>
</dbReference>
<comment type="caution">
    <text evidence="9">The sequence shown here is derived from an EMBL/GenBank/DDBJ whole genome shotgun (WGS) entry which is preliminary data.</text>
</comment>
<evidence type="ECO:0000256" key="4">
    <source>
        <dbReference type="ARBA" id="ARBA00020099"/>
    </source>
</evidence>
<dbReference type="FunFam" id="3.30.1410.10:FF:000001">
    <property type="entry name" value="GTP cyclohydrolase 1 feedback regulatory protein"/>
    <property type="match status" value="1"/>
</dbReference>
<gene>
    <name evidence="9" type="ORF">L9F63_005526</name>
</gene>
<keyword evidence="6" id="KW-0472">Membrane</keyword>
<comment type="subcellular location">
    <subcellularLocation>
        <location evidence="2">Cytoplasm</location>
        <location evidence="2">Cytosol</location>
    </subcellularLocation>
    <subcellularLocation>
        <location evidence="1">Nucleus membrane</location>
    </subcellularLocation>
</comment>
<evidence type="ECO:0000256" key="7">
    <source>
        <dbReference type="ARBA" id="ARBA00023242"/>
    </source>
</evidence>
<dbReference type="SUPFAM" id="SSF69761">
    <property type="entry name" value="GTP cyclohydrolase I feedback regulatory protein, GFRP"/>
    <property type="match status" value="1"/>
</dbReference>
<proteinExistence type="inferred from homology"/>
<keyword evidence="10" id="KW-1185">Reference proteome</keyword>
<name>A0AAD7ZD08_DIPPU</name>
<keyword evidence="7" id="KW-0539">Nucleus</keyword>